<dbReference type="GeneID" id="20828349"/>
<gene>
    <name evidence="2" type="ORF">NEUTE1DRAFT_52239</name>
</gene>
<evidence type="ECO:0000256" key="1">
    <source>
        <dbReference type="SAM" id="MobiDB-lite"/>
    </source>
</evidence>
<keyword evidence="3" id="KW-1185">Reference proteome</keyword>
<reference evidence="3" key="1">
    <citation type="journal article" date="2011" name="Genetics">
        <title>Massive changes in genome architecture accompany the transition to self-fertility in the filamentous fungus Neurospora tetrasperma.</title>
        <authorList>
            <person name="Ellison C.E."/>
            <person name="Stajich J.E."/>
            <person name="Jacobson D.J."/>
            <person name="Natvig D.O."/>
            <person name="Lapidus A."/>
            <person name="Foster B."/>
            <person name="Aerts A."/>
            <person name="Riley R."/>
            <person name="Lindquist E.A."/>
            <person name="Grigoriev I.V."/>
            <person name="Taylor J.W."/>
        </authorList>
    </citation>
    <scope>NUCLEOTIDE SEQUENCE [LARGE SCALE GENOMIC DNA]</scope>
    <source>
        <strain evidence="3">FGSC 2508 / P0657</strain>
    </source>
</reference>
<dbReference type="Proteomes" id="UP000008065">
    <property type="component" value="Unassembled WGS sequence"/>
</dbReference>
<protein>
    <submittedName>
        <fullName evidence="2">Uncharacterized protein</fullName>
    </submittedName>
</protein>
<dbReference type="RefSeq" id="XP_009855081.1">
    <property type="nucleotide sequence ID" value="XM_009856779.1"/>
</dbReference>
<dbReference type="KEGG" id="nte:NEUTE1DRAFT52239"/>
<dbReference type="AlphaFoldDB" id="F8MYP6"/>
<accession>F8MYP6</accession>
<organism evidence="2 3">
    <name type="scientific">Neurospora tetrasperma (strain FGSC 2508 / ATCC MYA-4615 / P0657)</name>
    <dbReference type="NCBI Taxonomy" id="510951"/>
    <lineage>
        <taxon>Eukaryota</taxon>
        <taxon>Fungi</taxon>
        <taxon>Dikarya</taxon>
        <taxon>Ascomycota</taxon>
        <taxon>Pezizomycotina</taxon>
        <taxon>Sordariomycetes</taxon>
        <taxon>Sordariomycetidae</taxon>
        <taxon>Sordariales</taxon>
        <taxon>Sordariaceae</taxon>
        <taxon>Neurospora</taxon>
    </lineage>
</organism>
<feature type="non-terminal residue" evidence="2">
    <location>
        <position position="1"/>
    </location>
</feature>
<proteinExistence type="predicted"/>
<feature type="region of interest" description="Disordered" evidence="1">
    <location>
        <begin position="1"/>
        <end position="36"/>
    </location>
</feature>
<dbReference type="HOGENOM" id="CLU_2722792_0_0_1"/>
<name>F8MYP6_NEUT8</name>
<evidence type="ECO:0000313" key="3">
    <source>
        <dbReference type="Proteomes" id="UP000008065"/>
    </source>
</evidence>
<feature type="compositionally biased region" description="Polar residues" evidence="1">
    <location>
        <begin position="17"/>
        <end position="28"/>
    </location>
</feature>
<dbReference type="VEuPathDB" id="FungiDB:NEUTE1DRAFT_52239"/>
<evidence type="ECO:0000313" key="2">
    <source>
        <dbReference type="EMBL" id="EGO51443.1"/>
    </source>
</evidence>
<sequence>LTHGNATSLRVLDDSLTFGSPPSPNRTDAITPPTNPTKCFTTARDSFLCNNTAMLWLLLIFTTIPNNCGSQKPNSETNS</sequence>
<dbReference type="EMBL" id="GL891382">
    <property type="protein sequence ID" value="EGO51443.1"/>
    <property type="molecule type" value="Genomic_DNA"/>
</dbReference>